<evidence type="ECO:0000259" key="1">
    <source>
        <dbReference type="PROSITE" id="PS51186"/>
    </source>
</evidence>
<sequence>MNEPVYTYRLATTDDAEALQAIYAPYVDTSITFECTCPDVEEFRKRIEERVCLYPYIVCEEDGVPVGYAYASRLFTREAYAWAVELSVYLSNTCRGRGLGRALYDRLLKLLEMQGVRSAHGKVTEPNEKSDKLHLAMGFRLVGVMDNVGFKLGQWRDVAHYEKLLGDFSCAPEPVTPIGELDAEKVAAVLEGRA</sequence>
<dbReference type="Proteomes" id="UP000267368">
    <property type="component" value="Unassembled WGS sequence"/>
</dbReference>
<organism evidence="2 3">
    <name type="scientific">Slackia faecicanis</name>
    <dbReference type="NCBI Taxonomy" id="255723"/>
    <lineage>
        <taxon>Bacteria</taxon>
        <taxon>Bacillati</taxon>
        <taxon>Actinomycetota</taxon>
        <taxon>Coriobacteriia</taxon>
        <taxon>Eggerthellales</taxon>
        <taxon>Eggerthellaceae</taxon>
        <taxon>Slackia</taxon>
    </lineage>
</organism>
<proteinExistence type="predicted"/>
<protein>
    <submittedName>
        <fullName evidence="2">N-acetyltransferase</fullName>
    </submittedName>
</protein>
<reference evidence="3" key="1">
    <citation type="submission" date="2018-05" db="EMBL/GenBank/DDBJ databases">
        <title>Genome Sequencing of selected type strains of the family Eggerthellaceae.</title>
        <authorList>
            <person name="Danylec N."/>
            <person name="Stoll D.A."/>
            <person name="Doetsch A."/>
            <person name="Huch M."/>
        </authorList>
    </citation>
    <scope>NUCLEOTIDE SEQUENCE [LARGE SCALE GENOMIC DNA]</scope>
    <source>
        <strain evidence="3">DSM 17537</strain>
    </source>
</reference>
<dbReference type="RefSeq" id="WP_123197753.1">
    <property type="nucleotide sequence ID" value="NZ_QICB01000002.1"/>
</dbReference>
<dbReference type="EMBL" id="QICB01000002">
    <property type="protein sequence ID" value="RNL20652.1"/>
    <property type="molecule type" value="Genomic_DNA"/>
</dbReference>
<dbReference type="Gene3D" id="3.40.630.30">
    <property type="match status" value="1"/>
</dbReference>
<accession>A0A3N0AFT2</accession>
<evidence type="ECO:0000313" key="2">
    <source>
        <dbReference type="EMBL" id="RNL20652.1"/>
    </source>
</evidence>
<dbReference type="GO" id="GO:0016747">
    <property type="term" value="F:acyltransferase activity, transferring groups other than amino-acyl groups"/>
    <property type="evidence" value="ECO:0007669"/>
    <property type="project" value="InterPro"/>
</dbReference>
<dbReference type="AlphaFoldDB" id="A0A3N0AFT2"/>
<dbReference type="OrthoDB" id="3173333at2"/>
<gene>
    <name evidence="2" type="ORF">DMP07_03460</name>
</gene>
<dbReference type="Pfam" id="PF13420">
    <property type="entry name" value="Acetyltransf_4"/>
    <property type="match status" value="1"/>
</dbReference>
<dbReference type="PROSITE" id="PS51186">
    <property type="entry name" value="GNAT"/>
    <property type="match status" value="1"/>
</dbReference>
<name>A0A3N0AFT2_9ACTN</name>
<dbReference type="InterPro" id="IPR016181">
    <property type="entry name" value="Acyl_CoA_acyltransferase"/>
</dbReference>
<evidence type="ECO:0000313" key="3">
    <source>
        <dbReference type="Proteomes" id="UP000267368"/>
    </source>
</evidence>
<dbReference type="InterPro" id="IPR000182">
    <property type="entry name" value="GNAT_dom"/>
</dbReference>
<dbReference type="SUPFAM" id="SSF55729">
    <property type="entry name" value="Acyl-CoA N-acyltransferases (Nat)"/>
    <property type="match status" value="1"/>
</dbReference>
<comment type="caution">
    <text evidence="2">The sequence shown here is derived from an EMBL/GenBank/DDBJ whole genome shotgun (WGS) entry which is preliminary data.</text>
</comment>
<dbReference type="PANTHER" id="PTHR43072">
    <property type="entry name" value="N-ACETYLTRANSFERASE"/>
    <property type="match status" value="1"/>
</dbReference>
<dbReference type="PANTHER" id="PTHR43072:SF8">
    <property type="entry name" value="ACYLTRANSFERASE FABY-RELATED"/>
    <property type="match status" value="1"/>
</dbReference>
<dbReference type="CDD" id="cd04301">
    <property type="entry name" value="NAT_SF"/>
    <property type="match status" value="1"/>
</dbReference>
<feature type="domain" description="N-acetyltransferase" evidence="1">
    <location>
        <begin position="6"/>
        <end position="157"/>
    </location>
</feature>
<keyword evidence="2" id="KW-0808">Transferase</keyword>
<keyword evidence="3" id="KW-1185">Reference proteome</keyword>